<keyword evidence="6" id="KW-0378">Hydrolase</keyword>
<dbReference type="PANTHER" id="PTHR22930:SF85">
    <property type="entry name" value="GH03217P-RELATED"/>
    <property type="match status" value="1"/>
</dbReference>
<dbReference type="PANTHER" id="PTHR22930">
    <property type="match status" value="1"/>
</dbReference>
<evidence type="ECO:0000256" key="1">
    <source>
        <dbReference type="ARBA" id="ARBA00001968"/>
    </source>
</evidence>
<evidence type="ECO:0000313" key="10">
    <source>
        <dbReference type="Proteomes" id="UP001353858"/>
    </source>
</evidence>
<evidence type="ECO:0000256" key="3">
    <source>
        <dbReference type="ARBA" id="ARBA00006958"/>
    </source>
</evidence>
<comment type="similarity">
    <text evidence="3">Belongs to the HARBI1 family.</text>
</comment>
<dbReference type="GO" id="GO:0005634">
    <property type="term" value="C:nucleus"/>
    <property type="evidence" value="ECO:0007669"/>
    <property type="project" value="UniProtKB-SubCell"/>
</dbReference>
<dbReference type="AlphaFoldDB" id="A0AAN7P355"/>
<sequence length="170" mass="19554">MIFLNINARYPGATHDAAIWETSTICRNLRDRYQVGERNTYLIGDSGYPIQPWLMTPIPDAAPNSPEAVYTQRHCFARNVVERCFGVLKSRFKCLSKYRVLHYSHGAAGRIIYSCVVLHNLCRKYNLPEIEEDNYNEPQDDDGFLAGDINILTEGRLVRRNLVTLINEMD</sequence>
<evidence type="ECO:0000256" key="4">
    <source>
        <dbReference type="ARBA" id="ARBA00022722"/>
    </source>
</evidence>
<dbReference type="GO" id="GO:0004518">
    <property type="term" value="F:nuclease activity"/>
    <property type="evidence" value="ECO:0007669"/>
    <property type="project" value="UniProtKB-KW"/>
</dbReference>
<evidence type="ECO:0000256" key="2">
    <source>
        <dbReference type="ARBA" id="ARBA00004123"/>
    </source>
</evidence>
<dbReference type="GO" id="GO:0016787">
    <property type="term" value="F:hydrolase activity"/>
    <property type="evidence" value="ECO:0007669"/>
    <property type="project" value="UniProtKB-KW"/>
</dbReference>
<keyword evidence="4" id="KW-0540">Nuclease</keyword>
<comment type="caution">
    <text evidence="9">The sequence shown here is derived from an EMBL/GenBank/DDBJ whole genome shotgun (WGS) entry which is preliminary data.</text>
</comment>
<keyword evidence="10" id="KW-1185">Reference proteome</keyword>
<comment type="subcellular location">
    <subcellularLocation>
        <location evidence="2">Nucleus</location>
    </subcellularLocation>
</comment>
<proteinExistence type="inferred from homology"/>
<dbReference type="InterPro" id="IPR045249">
    <property type="entry name" value="HARBI1-like"/>
</dbReference>
<protein>
    <recommendedName>
        <fullName evidence="8">DDE Tnp4 domain-containing protein</fullName>
    </recommendedName>
</protein>
<comment type="cofactor">
    <cofactor evidence="1">
        <name>a divalent metal cation</name>
        <dbReference type="ChEBI" id="CHEBI:60240"/>
    </cofactor>
</comment>
<organism evidence="9 10">
    <name type="scientific">Aquatica leii</name>
    <dbReference type="NCBI Taxonomy" id="1421715"/>
    <lineage>
        <taxon>Eukaryota</taxon>
        <taxon>Metazoa</taxon>
        <taxon>Ecdysozoa</taxon>
        <taxon>Arthropoda</taxon>
        <taxon>Hexapoda</taxon>
        <taxon>Insecta</taxon>
        <taxon>Pterygota</taxon>
        <taxon>Neoptera</taxon>
        <taxon>Endopterygota</taxon>
        <taxon>Coleoptera</taxon>
        <taxon>Polyphaga</taxon>
        <taxon>Elateriformia</taxon>
        <taxon>Elateroidea</taxon>
        <taxon>Lampyridae</taxon>
        <taxon>Luciolinae</taxon>
        <taxon>Aquatica</taxon>
    </lineage>
</organism>
<name>A0AAN7P355_9COLE</name>
<gene>
    <name evidence="9" type="ORF">RN001_007621</name>
</gene>
<keyword evidence="5" id="KW-0479">Metal-binding</keyword>
<evidence type="ECO:0000259" key="8">
    <source>
        <dbReference type="Pfam" id="PF13359"/>
    </source>
</evidence>
<evidence type="ECO:0000256" key="6">
    <source>
        <dbReference type="ARBA" id="ARBA00022801"/>
    </source>
</evidence>
<evidence type="ECO:0000256" key="7">
    <source>
        <dbReference type="ARBA" id="ARBA00023242"/>
    </source>
</evidence>
<feature type="domain" description="DDE Tnp4" evidence="8">
    <location>
        <begin position="3"/>
        <end position="120"/>
    </location>
</feature>
<dbReference type="EMBL" id="JARPUR010000003">
    <property type="protein sequence ID" value="KAK4879475.1"/>
    <property type="molecule type" value="Genomic_DNA"/>
</dbReference>
<dbReference type="Pfam" id="PF13359">
    <property type="entry name" value="DDE_Tnp_4"/>
    <property type="match status" value="1"/>
</dbReference>
<reference evidence="10" key="1">
    <citation type="submission" date="2023-01" db="EMBL/GenBank/DDBJ databases">
        <title>Key to firefly adult light organ development and bioluminescence: homeobox transcription factors regulate luciferase expression and transportation to peroxisome.</title>
        <authorList>
            <person name="Fu X."/>
        </authorList>
    </citation>
    <scope>NUCLEOTIDE SEQUENCE [LARGE SCALE GENOMIC DNA]</scope>
</reference>
<dbReference type="GO" id="GO:0046872">
    <property type="term" value="F:metal ion binding"/>
    <property type="evidence" value="ECO:0007669"/>
    <property type="project" value="UniProtKB-KW"/>
</dbReference>
<accession>A0AAN7P355</accession>
<keyword evidence="7" id="KW-0539">Nucleus</keyword>
<evidence type="ECO:0000256" key="5">
    <source>
        <dbReference type="ARBA" id="ARBA00022723"/>
    </source>
</evidence>
<evidence type="ECO:0000313" key="9">
    <source>
        <dbReference type="EMBL" id="KAK4879475.1"/>
    </source>
</evidence>
<dbReference type="Proteomes" id="UP001353858">
    <property type="component" value="Unassembled WGS sequence"/>
</dbReference>
<dbReference type="InterPro" id="IPR027806">
    <property type="entry name" value="HARBI1_dom"/>
</dbReference>